<gene>
    <name evidence="1" type="ORF">LEP1GSC081_1124</name>
</gene>
<reference evidence="1 2" key="1">
    <citation type="submission" date="2012-10" db="EMBL/GenBank/DDBJ databases">
        <authorList>
            <person name="Harkins D.M."/>
            <person name="Durkin A.S."/>
            <person name="Brinkac L.M."/>
            <person name="Selengut J.D."/>
            <person name="Sanka R."/>
            <person name="DePew J."/>
            <person name="Purushe J."/>
            <person name="Peacock S.J."/>
            <person name="Thaipadungpanit J."/>
            <person name="Wuthiekanun V.W."/>
            <person name="Day N.P."/>
            <person name="Vinetz J.M."/>
            <person name="Sutton G.G."/>
            <person name="Nelson W.C."/>
            <person name="Fouts D.E."/>
        </authorList>
    </citation>
    <scope>NUCLEOTIDE SEQUENCE [LARGE SCALE GENOMIC DNA]</scope>
    <source>
        <strain evidence="1 2">H1</strain>
    </source>
</reference>
<protein>
    <submittedName>
        <fullName evidence="1">Uncharacterized protein</fullName>
    </submittedName>
</protein>
<sequence>MDGFWDKFLFFIFTTTSKQSLPAFERFFNRVVEKLILYLLLFHKNGRLKQFC</sequence>
<dbReference type="Proteomes" id="UP000006253">
    <property type="component" value="Unassembled WGS sequence"/>
</dbReference>
<evidence type="ECO:0000313" key="1">
    <source>
        <dbReference type="EMBL" id="EKO15438.1"/>
    </source>
</evidence>
<dbReference type="EMBL" id="AHMY02000047">
    <property type="protein sequence ID" value="EKO15438.1"/>
    <property type="molecule type" value="Genomic_DNA"/>
</dbReference>
<evidence type="ECO:0000313" key="2">
    <source>
        <dbReference type="Proteomes" id="UP000006253"/>
    </source>
</evidence>
<name>A0A0E2B2H2_9LEPT</name>
<dbReference type="AlphaFoldDB" id="A0A0E2B2H2"/>
<comment type="caution">
    <text evidence="1">The sequence shown here is derived from an EMBL/GenBank/DDBJ whole genome shotgun (WGS) entry which is preliminary data.</text>
</comment>
<proteinExistence type="predicted"/>
<organism evidence="1 2">
    <name type="scientific">Leptospira kirschneri str. H1</name>
    <dbReference type="NCBI Taxonomy" id="1049966"/>
    <lineage>
        <taxon>Bacteria</taxon>
        <taxon>Pseudomonadati</taxon>
        <taxon>Spirochaetota</taxon>
        <taxon>Spirochaetia</taxon>
        <taxon>Leptospirales</taxon>
        <taxon>Leptospiraceae</taxon>
        <taxon>Leptospira</taxon>
    </lineage>
</organism>
<accession>A0A0E2B2H2</accession>